<keyword evidence="6 10" id="KW-0732">Signal</keyword>
<comment type="catalytic activity">
    <reaction evidence="1 10">
        <text>Eliminative cleavage of (1-&gt;4)-alpha-D-galacturonan to give oligosaccharides with 4-deoxy-alpha-D-galact-4-enuronosyl groups at their non-reducing ends.</text>
        <dbReference type="EC" id="4.2.2.2"/>
    </reaction>
</comment>
<proteinExistence type="inferred from homology"/>
<evidence type="ECO:0000256" key="9">
    <source>
        <dbReference type="ARBA" id="ARBA00025679"/>
    </source>
</evidence>
<evidence type="ECO:0000256" key="6">
    <source>
        <dbReference type="ARBA" id="ARBA00022729"/>
    </source>
</evidence>
<evidence type="ECO:0000313" key="12">
    <source>
        <dbReference type="Proteomes" id="UP000383932"/>
    </source>
</evidence>
<dbReference type="InterPro" id="IPR011050">
    <property type="entry name" value="Pectin_lyase_fold/virulence"/>
</dbReference>
<dbReference type="PANTHER" id="PTHR33407">
    <property type="entry name" value="PECTATE LYASE F-RELATED"/>
    <property type="match status" value="1"/>
</dbReference>
<dbReference type="GO" id="GO:0005576">
    <property type="term" value="C:extracellular region"/>
    <property type="evidence" value="ECO:0007669"/>
    <property type="project" value="UniProtKB-SubCell"/>
</dbReference>
<feature type="chain" id="PRO_5025075607" description="Pectate lyase" evidence="10">
    <location>
        <begin position="18"/>
        <end position="281"/>
    </location>
</feature>
<organism evidence="11 12">
    <name type="scientific">Ceratobasidium theobromae</name>
    <dbReference type="NCBI Taxonomy" id="1582974"/>
    <lineage>
        <taxon>Eukaryota</taxon>
        <taxon>Fungi</taxon>
        <taxon>Dikarya</taxon>
        <taxon>Basidiomycota</taxon>
        <taxon>Agaricomycotina</taxon>
        <taxon>Agaricomycetes</taxon>
        <taxon>Cantharellales</taxon>
        <taxon>Ceratobasidiaceae</taxon>
        <taxon>Ceratobasidium</taxon>
    </lineage>
</organism>
<comment type="cofactor">
    <cofactor evidence="2 10">
        <name>Ca(2+)</name>
        <dbReference type="ChEBI" id="CHEBI:29108"/>
    </cofactor>
</comment>
<sequence>MLHSSLIVATTLFGVLAKVVFAAPAVAQHAKRSPTCDFPNPSPASNSVLPTPSRIPAGMTVNAPMSAGGRRYGRGVKCGEKKEGGEKDAVFILEANATLENAVIGADQNKGVYCLGSCTLRNIWFEDVCEEAIIIKQESGTSTIIDGGAKGASDNVVQHNGGGRFSPNRKARCAPMLIRPNLYVGLVQISSYCVQDFGKLYRSCSNCKSQTKRQVIISQVIARNGKLLASVNANYGDVATIDTKSNSYTGVNHVCNTVLGNNSGGESTTLSRNRVNAHCDF</sequence>
<dbReference type="OrthoDB" id="441042at2759"/>
<keyword evidence="7 10" id="KW-0106">Calcium</keyword>
<dbReference type="GO" id="GO:0045490">
    <property type="term" value="P:pectin catabolic process"/>
    <property type="evidence" value="ECO:0007669"/>
    <property type="project" value="TreeGrafter"/>
</dbReference>
<protein>
    <recommendedName>
        <fullName evidence="10">Pectate lyase</fullName>
        <ecNumber evidence="10">4.2.2.2</ecNumber>
    </recommendedName>
</protein>
<comment type="function">
    <text evidence="9 10">Pectinolytic enzyme consist of four classes of enzymes: pectin lyase, polygalacturonase, pectin methylesterase and rhamnogalacturonase. Among pectinolytic enzymes, pectin lyase is the most important in depolymerization of pectin, since it cleaves internal glycosidic bonds of highly methylated pectins. Favors pectate, the anion, over pectin, the methyl ester.</text>
</comment>
<dbReference type="EC" id="4.2.2.2" evidence="10"/>
<evidence type="ECO:0000256" key="5">
    <source>
        <dbReference type="ARBA" id="ARBA00022525"/>
    </source>
</evidence>
<dbReference type="GO" id="GO:0030570">
    <property type="term" value="F:pectate lyase activity"/>
    <property type="evidence" value="ECO:0007669"/>
    <property type="project" value="UniProtKB-UniRule"/>
</dbReference>
<dbReference type="EMBL" id="SSOP01000055">
    <property type="protein sequence ID" value="KAB5592727.1"/>
    <property type="molecule type" value="Genomic_DNA"/>
</dbReference>
<comment type="similarity">
    <text evidence="4 10">Belongs to the polysaccharide lyase 3 family.</text>
</comment>
<comment type="caution">
    <text evidence="11">The sequence shown here is derived from an EMBL/GenBank/DDBJ whole genome shotgun (WGS) entry which is preliminary data.</text>
</comment>
<evidence type="ECO:0000256" key="10">
    <source>
        <dbReference type="RuleBase" id="RU367009"/>
    </source>
</evidence>
<dbReference type="Pfam" id="PF03211">
    <property type="entry name" value="Pectate_lyase"/>
    <property type="match status" value="2"/>
</dbReference>
<feature type="signal peptide" evidence="10">
    <location>
        <begin position="1"/>
        <end position="17"/>
    </location>
</feature>
<keyword evidence="5 10" id="KW-0964">Secreted</keyword>
<gene>
    <name evidence="11" type="ORF">CTheo_3795</name>
</gene>
<comment type="subcellular location">
    <subcellularLocation>
        <location evidence="3 10">Secreted</location>
    </subcellularLocation>
</comment>
<dbReference type="InterPro" id="IPR012334">
    <property type="entry name" value="Pectin_lyas_fold"/>
</dbReference>
<evidence type="ECO:0000256" key="7">
    <source>
        <dbReference type="ARBA" id="ARBA00022837"/>
    </source>
</evidence>
<dbReference type="Gene3D" id="2.160.20.10">
    <property type="entry name" value="Single-stranded right-handed beta-helix, Pectin lyase-like"/>
    <property type="match status" value="2"/>
</dbReference>
<evidence type="ECO:0000256" key="4">
    <source>
        <dbReference type="ARBA" id="ARBA00006463"/>
    </source>
</evidence>
<keyword evidence="12" id="KW-1185">Reference proteome</keyword>
<dbReference type="PANTHER" id="PTHR33407:SF9">
    <property type="entry name" value="PECTATE LYASE F-RELATED"/>
    <property type="match status" value="1"/>
</dbReference>
<dbReference type="SUPFAM" id="SSF51126">
    <property type="entry name" value="Pectin lyase-like"/>
    <property type="match status" value="1"/>
</dbReference>
<evidence type="ECO:0000313" key="11">
    <source>
        <dbReference type="EMBL" id="KAB5592727.1"/>
    </source>
</evidence>
<evidence type="ECO:0000256" key="8">
    <source>
        <dbReference type="ARBA" id="ARBA00023239"/>
    </source>
</evidence>
<dbReference type="InterPro" id="IPR004898">
    <property type="entry name" value="Pectate_lyase_PlyH/PlyE-like"/>
</dbReference>
<name>A0A5N5QN98_9AGAM</name>
<reference evidence="11 12" key="1">
    <citation type="journal article" date="2019" name="Fungal Biol. Biotechnol.">
        <title>Draft genome sequence of fastidious pathogen Ceratobasidium theobromae, which causes vascular-streak dieback in Theobroma cacao.</title>
        <authorList>
            <person name="Ali S.S."/>
            <person name="Asman A."/>
            <person name="Shao J."/>
            <person name="Firmansyah A.P."/>
            <person name="Susilo A.W."/>
            <person name="Rosmana A."/>
            <person name="McMahon P."/>
            <person name="Junaid M."/>
            <person name="Guest D."/>
            <person name="Kheng T.Y."/>
            <person name="Meinhardt L.W."/>
            <person name="Bailey B.A."/>
        </authorList>
    </citation>
    <scope>NUCLEOTIDE SEQUENCE [LARGE SCALE GENOMIC DNA]</scope>
    <source>
        <strain evidence="11 12">CT2</strain>
    </source>
</reference>
<dbReference type="Proteomes" id="UP000383932">
    <property type="component" value="Unassembled WGS sequence"/>
</dbReference>
<accession>A0A5N5QN98</accession>
<evidence type="ECO:0000256" key="3">
    <source>
        <dbReference type="ARBA" id="ARBA00004613"/>
    </source>
</evidence>
<keyword evidence="8 10" id="KW-0456">Lyase</keyword>
<evidence type="ECO:0000256" key="1">
    <source>
        <dbReference type="ARBA" id="ARBA00000695"/>
    </source>
</evidence>
<evidence type="ECO:0000256" key="2">
    <source>
        <dbReference type="ARBA" id="ARBA00001913"/>
    </source>
</evidence>
<dbReference type="AlphaFoldDB" id="A0A5N5QN98"/>